<evidence type="ECO:0000256" key="1">
    <source>
        <dbReference type="ARBA" id="ARBA00022837"/>
    </source>
</evidence>
<dbReference type="InterPro" id="IPR018247">
    <property type="entry name" value="EF_Hand_1_Ca_BS"/>
</dbReference>
<dbReference type="GO" id="GO:0005509">
    <property type="term" value="F:calcium ion binding"/>
    <property type="evidence" value="ECO:0007669"/>
    <property type="project" value="InterPro"/>
</dbReference>
<evidence type="ECO:0000259" key="4">
    <source>
        <dbReference type="Pfam" id="PF13833"/>
    </source>
</evidence>
<keyword evidence="6" id="KW-1185">Reference proteome</keyword>
<dbReference type="InterPro" id="IPR011992">
    <property type="entry name" value="EF-hand-dom_pair"/>
</dbReference>
<feature type="domain" description="EF-hand" evidence="4">
    <location>
        <begin position="62"/>
        <end position="80"/>
    </location>
</feature>
<evidence type="ECO:0000313" key="5">
    <source>
        <dbReference type="EMBL" id="KAK6174148.1"/>
    </source>
</evidence>
<feature type="domain" description="EF-hand" evidence="3">
    <location>
        <begin position="37"/>
        <end position="54"/>
    </location>
</feature>
<feature type="chain" id="PRO_5042948699" description="EF-hand domain-containing protein" evidence="2">
    <location>
        <begin position="21"/>
        <end position="158"/>
    </location>
</feature>
<keyword evidence="2" id="KW-0732">Signal</keyword>
<sequence>MNRAISLVLCLVLMTSLSNGSECSSRSFGGTYLDVNAILNNLDANNDGKISLAEDRNHIVLGDTSNDGKISRAEFVNRMVNVYCYQKMLASYAFDMIDRNQDGFLTGTDVLVSNFGATGEMDRSVMAMRLQALDARARKVDIKYKTLFALVKQTYGGA</sequence>
<gene>
    <name evidence="5" type="ORF">SNE40_017479</name>
</gene>
<dbReference type="Gene3D" id="1.10.238.10">
    <property type="entry name" value="EF-hand"/>
    <property type="match status" value="1"/>
</dbReference>
<accession>A0AAN8PFX0</accession>
<reference evidence="5 6" key="1">
    <citation type="submission" date="2024-01" db="EMBL/GenBank/DDBJ databases">
        <title>The genome of the rayed Mediterranean limpet Patella caerulea (Linnaeus, 1758).</title>
        <authorList>
            <person name="Anh-Thu Weber A."/>
            <person name="Halstead-Nussloch G."/>
        </authorList>
    </citation>
    <scope>NUCLEOTIDE SEQUENCE [LARGE SCALE GENOMIC DNA]</scope>
    <source>
        <strain evidence="5">AATW-2023a</strain>
        <tissue evidence="5">Whole specimen</tissue>
    </source>
</reference>
<protein>
    <recommendedName>
        <fullName evidence="3 4">EF-hand domain-containing protein</fullName>
    </recommendedName>
</protein>
<proteinExistence type="predicted"/>
<dbReference type="EMBL" id="JAZGQO010000011">
    <property type="protein sequence ID" value="KAK6174148.1"/>
    <property type="molecule type" value="Genomic_DNA"/>
</dbReference>
<feature type="signal peptide" evidence="2">
    <location>
        <begin position="1"/>
        <end position="20"/>
    </location>
</feature>
<comment type="caution">
    <text evidence="5">The sequence shown here is derived from an EMBL/GenBank/DDBJ whole genome shotgun (WGS) entry which is preliminary data.</text>
</comment>
<evidence type="ECO:0000259" key="3">
    <source>
        <dbReference type="Pfam" id="PF13202"/>
    </source>
</evidence>
<dbReference type="AlphaFoldDB" id="A0AAN8PFX0"/>
<feature type="domain" description="EF-hand" evidence="3">
    <location>
        <begin position="93"/>
        <end position="106"/>
    </location>
</feature>
<name>A0AAN8PFX0_PATCE</name>
<organism evidence="5 6">
    <name type="scientific">Patella caerulea</name>
    <name type="common">Rayed Mediterranean limpet</name>
    <dbReference type="NCBI Taxonomy" id="87958"/>
    <lineage>
        <taxon>Eukaryota</taxon>
        <taxon>Metazoa</taxon>
        <taxon>Spiralia</taxon>
        <taxon>Lophotrochozoa</taxon>
        <taxon>Mollusca</taxon>
        <taxon>Gastropoda</taxon>
        <taxon>Patellogastropoda</taxon>
        <taxon>Patelloidea</taxon>
        <taxon>Patellidae</taxon>
        <taxon>Patella</taxon>
    </lineage>
</organism>
<dbReference type="SUPFAM" id="SSF47473">
    <property type="entry name" value="EF-hand"/>
    <property type="match status" value="1"/>
</dbReference>
<dbReference type="Pfam" id="PF13202">
    <property type="entry name" value="EF-hand_5"/>
    <property type="match status" value="2"/>
</dbReference>
<evidence type="ECO:0000313" key="6">
    <source>
        <dbReference type="Proteomes" id="UP001347796"/>
    </source>
</evidence>
<dbReference type="Pfam" id="PF13833">
    <property type="entry name" value="EF-hand_8"/>
    <property type="match status" value="1"/>
</dbReference>
<evidence type="ECO:0000256" key="2">
    <source>
        <dbReference type="SAM" id="SignalP"/>
    </source>
</evidence>
<dbReference type="PROSITE" id="PS00018">
    <property type="entry name" value="EF_HAND_1"/>
    <property type="match status" value="2"/>
</dbReference>
<dbReference type="Proteomes" id="UP001347796">
    <property type="component" value="Unassembled WGS sequence"/>
</dbReference>
<dbReference type="InterPro" id="IPR002048">
    <property type="entry name" value="EF_hand_dom"/>
</dbReference>
<keyword evidence="1" id="KW-0106">Calcium</keyword>